<proteinExistence type="predicted"/>
<dbReference type="Proteomes" id="UP000061432">
    <property type="component" value="Plasmid pMaq22A_3p"/>
</dbReference>
<evidence type="ECO:0000313" key="2">
    <source>
        <dbReference type="Proteomes" id="UP000061432"/>
    </source>
</evidence>
<dbReference type="EMBL" id="AP014707">
    <property type="protein sequence ID" value="BAQ50322.1"/>
    <property type="molecule type" value="Genomic_DNA"/>
</dbReference>
<geneLocation type="plasmid" evidence="2">
    <name>pMaq22A_3p DNA</name>
</geneLocation>
<dbReference type="KEGG" id="maqu:Maq22A_3p50355"/>
<gene>
    <name evidence="1" type="ORF">Maq22A_3p50355</name>
</gene>
<dbReference type="PATRIC" id="fig|270351.10.peg.7508"/>
<protein>
    <submittedName>
        <fullName evidence="1">Uncharacterized protein</fullName>
    </submittedName>
</protein>
<dbReference type="AlphaFoldDB" id="A0A0C6FTB7"/>
<name>A0A0C6FTB7_9HYPH</name>
<reference evidence="2" key="2">
    <citation type="submission" date="2015-01" db="EMBL/GenBank/DDBJ databases">
        <title>Complete genome sequence of Methylobacterium aquaticum strain 22A.</title>
        <authorList>
            <person name="Tani A."/>
            <person name="Ogura Y."/>
            <person name="Hayashi T."/>
        </authorList>
    </citation>
    <scope>NUCLEOTIDE SEQUENCE [LARGE SCALE GENOMIC DNA]</scope>
    <source>
        <strain evidence="2">MA-22A</strain>
        <plasmid evidence="2">Plasmid pMaq22A_3p DNA</plasmid>
    </source>
</reference>
<evidence type="ECO:0000313" key="1">
    <source>
        <dbReference type="EMBL" id="BAQ50322.1"/>
    </source>
</evidence>
<sequence length="59" mass="6975">MSLITGTYRGVRKRLRGETAMLEPRPGGWAAQFDRLHHREAHGWWFFPADDFEVHVRQP</sequence>
<organism evidence="1 2">
    <name type="scientific">Methylobacterium aquaticum</name>
    <dbReference type="NCBI Taxonomy" id="270351"/>
    <lineage>
        <taxon>Bacteria</taxon>
        <taxon>Pseudomonadati</taxon>
        <taxon>Pseudomonadota</taxon>
        <taxon>Alphaproteobacteria</taxon>
        <taxon>Hyphomicrobiales</taxon>
        <taxon>Methylobacteriaceae</taxon>
        <taxon>Methylobacterium</taxon>
    </lineage>
</organism>
<keyword evidence="1" id="KW-0614">Plasmid</keyword>
<reference evidence="1 2" key="1">
    <citation type="journal article" date="2015" name="Genome Announc.">
        <title>Complete Genome Sequence of Methylobacterium aquaticum Strain 22A, Isolated from Racomitrium japonicum Moss.</title>
        <authorList>
            <person name="Tani A."/>
            <person name="Ogura Y."/>
            <person name="Hayashi T."/>
            <person name="Kimbara K."/>
        </authorList>
    </citation>
    <scope>NUCLEOTIDE SEQUENCE [LARGE SCALE GENOMIC DNA]</scope>
    <source>
        <strain evidence="1 2">MA-22A</strain>
        <plasmid evidence="2">Plasmid pMaq22A_3p DNA</plasmid>
    </source>
</reference>
<accession>A0A0C6FTB7</accession>
<dbReference type="RefSeq" id="WP_060851366.1">
    <property type="nucleotide sequence ID" value="NZ_AP014707.1"/>
</dbReference>